<dbReference type="Proteomes" id="UP000739180">
    <property type="component" value="Unassembled WGS sequence"/>
</dbReference>
<gene>
    <name evidence="2" type="ORF">FGS76_06195</name>
</gene>
<evidence type="ECO:0000259" key="1">
    <source>
        <dbReference type="Pfam" id="PF01863"/>
    </source>
</evidence>
<comment type="caution">
    <text evidence="2">The sequence shown here is derived from an EMBL/GenBank/DDBJ whole genome shotgun (WGS) entry which is preliminary data.</text>
</comment>
<evidence type="ECO:0000313" key="2">
    <source>
        <dbReference type="EMBL" id="TMW13715.1"/>
    </source>
</evidence>
<dbReference type="CDD" id="cd07344">
    <property type="entry name" value="M48_yhfN_like"/>
    <property type="match status" value="1"/>
</dbReference>
<protein>
    <submittedName>
        <fullName evidence="2">M48 family metallopeptidase</fullName>
    </submittedName>
</protein>
<dbReference type="Pfam" id="PF01863">
    <property type="entry name" value="YgjP-like"/>
    <property type="match status" value="1"/>
</dbReference>
<dbReference type="PANTHER" id="PTHR30399:SF1">
    <property type="entry name" value="UTP PYROPHOSPHATASE"/>
    <property type="match status" value="1"/>
</dbReference>
<evidence type="ECO:0000313" key="3">
    <source>
        <dbReference type="Proteomes" id="UP000739180"/>
    </source>
</evidence>
<dbReference type="InterPro" id="IPR053136">
    <property type="entry name" value="UTP_pyrophosphatase-like"/>
</dbReference>
<dbReference type="RefSeq" id="WP_138771755.1">
    <property type="nucleotide sequence ID" value="NZ_JBHSSX010000038.1"/>
</dbReference>
<accession>A0ABY2XPY4</accession>
<dbReference type="Gene3D" id="3.30.2010.10">
    <property type="entry name" value="Metalloproteases ('zincins'), catalytic domain"/>
    <property type="match status" value="1"/>
</dbReference>
<reference evidence="2 3" key="1">
    <citation type="submission" date="2019-05" db="EMBL/GenBank/DDBJ databases">
        <title>Genome of Alcanivorax gelatiniphagus, an oil degrading marine bacteria.</title>
        <authorList>
            <person name="Kwon K.K."/>
        </authorList>
    </citation>
    <scope>NUCLEOTIDE SEQUENCE [LARGE SCALE GENOMIC DNA]</scope>
    <source>
        <strain evidence="2 3">MEBiC 08158</strain>
    </source>
</reference>
<name>A0ABY2XPY4_9GAMM</name>
<dbReference type="EMBL" id="VCQT01000022">
    <property type="protein sequence ID" value="TMW13715.1"/>
    <property type="molecule type" value="Genomic_DNA"/>
</dbReference>
<organism evidence="2 3">
    <name type="scientific">Alloalcanivorax gelatiniphagus</name>
    <dbReference type="NCBI Taxonomy" id="1194167"/>
    <lineage>
        <taxon>Bacteria</taxon>
        <taxon>Pseudomonadati</taxon>
        <taxon>Pseudomonadota</taxon>
        <taxon>Gammaproteobacteria</taxon>
        <taxon>Oceanospirillales</taxon>
        <taxon>Alcanivoracaceae</taxon>
        <taxon>Alloalcanivorax</taxon>
    </lineage>
</organism>
<proteinExistence type="predicted"/>
<dbReference type="InterPro" id="IPR002725">
    <property type="entry name" value="YgjP-like_metallopeptidase"/>
</dbReference>
<feature type="domain" description="YgjP-like metallopeptidase" evidence="1">
    <location>
        <begin position="35"/>
        <end position="241"/>
    </location>
</feature>
<keyword evidence="3" id="KW-1185">Reference proteome</keyword>
<dbReference type="PANTHER" id="PTHR30399">
    <property type="entry name" value="UNCHARACTERIZED PROTEIN YGJP"/>
    <property type="match status" value="1"/>
</dbReference>
<sequence length="249" mass="29180">MTEIRQSQEKTYAVQYGDRRLPFRWRLLSVDGGKARIHVYPDGLVEVETPQHTTLADAKKALLKRARWVTLHLTDIESRRAEVLEREYVSGETVFYLGRRYRLKIVQSSGERHVKMLRGQVRVTTPDTSKKSIKRSLYAWYRDRANDVFARRIAMVGEQLSWIKETPSWSIRDMKTQWGSCSPSGAILLNPHLIKTPTRCIDYVILHELCHLKEHNHSQAFYRLMAHAMPDWERVKADLDQLSELYLSE</sequence>